<accession>A0A1Z5S7P9</accession>
<gene>
    <name evidence="1" type="ORF">SORBI_3001G267266</name>
</gene>
<dbReference type="EMBL" id="CM000760">
    <property type="protein sequence ID" value="OQU91967.1"/>
    <property type="molecule type" value="Genomic_DNA"/>
</dbReference>
<dbReference type="AlphaFoldDB" id="A0A1Z5S7P9"/>
<dbReference type="InParanoid" id="A0A1Z5S7P9"/>
<organism evidence="1 2">
    <name type="scientific">Sorghum bicolor</name>
    <name type="common">Sorghum</name>
    <name type="synonym">Sorghum vulgare</name>
    <dbReference type="NCBI Taxonomy" id="4558"/>
    <lineage>
        <taxon>Eukaryota</taxon>
        <taxon>Viridiplantae</taxon>
        <taxon>Streptophyta</taxon>
        <taxon>Embryophyta</taxon>
        <taxon>Tracheophyta</taxon>
        <taxon>Spermatophyta</taxon>
        <taxon>Magnoliopsida</taxon>
        <taxon>Liliopsida</taxon>
        <taxon>Poales</taxon>
        <taxon>Poaceae</taxon>
        <taxon>PACMAD clade</taxon>
        <taxon>Panicoideae</taxon>
        <taxon>Andropogonodae</taxon>
        <taxon>Andropogoneae</taxon>
        <taxon>Sorghinae</taxon>
        <taxon>Sorghum</taxon>
    </lineage>
</organism>
<dbReference type="Gramene" id="OQU91967">
    <property type="protein sequence ID" value="OQU91967"/>
    <property type="gene ID" value="SORBI_3001G267266"/>
</dbReference>
<evidence type="ECO:0000313" key="1">
    <source>
        <dbReference type="EMBL" id="OQU91967.1"/>
    </source>
</evidence>
<reference evidence="1 2" key="1">
    <citation type="journal article" date="2009" name="Nature">
        <title>The Sorghum bicolor genome and the diversification of grasses.</title>
        <authorList>
            <person name="Paterson A.H."/>
            <person name="Bowers J.E."/>
            <person name="Bruggmann R."/>
            <person name="Dubchak I."/>
            <person name="Grimwood J."/>
            <person name="Gundlach H."/>
            <person name="Haberer G."/>
            <person name="Hellsten U."/>
            <person name="Mitros T."/>
            <person name="Poliakov A."/>
            <person name="Schmutz J."/>
            <person name="Spannagl M."/>
            <person name="Tang H."/>
            <person name="Wang X."/>
            <person name="Wicker T."/>
            <person name="Bharti A.K."/>
            <person name="Chapman J."/>
            <person name="Feltus F.A."/>
            <person name="Gowik U."/>
            <person name="Grigoriev I.V."/>
            <person name="Lyons E."/>
            <person name="Maher C.A."/>
            <person name="Martis M."/>
            <person name="Narechania A."/>
            <person name="Otillar R.P."/>
            <person name="Penning B.W."/>
            <person name="Salamov A.A."/>
            <person name="Wang Y."/>
            <person name="Zhang L."/>
            <person name="Carpita N.C."/>
            <person name="Freeling M."/>
            <person name="Gingle A.R."/>
            <person name="Hash C.T."/>
            <person name="Keller B."/>
            <person name="Klein P."/>
            <person name="Kresovich S."/>
            <person name="McCann M.C."/>
            <person name="Ming R."/>
            <person name="Peterson D.G."/>
            <person name="Mehboob-ur-Rahman"/>
            <person name="Ware D."/>
            <person name="Westhoff P."/>
            <person name="Mayer K.F."/>
            <person name="Messing J."/>
            <person name="Rokhsar D.S."/>
        </authorList>
    </citation>
    <scope>NUCLEOTIDE SEQUENCE [LARGE SCALE GENOMIC DNA]</scope>
    <source>
        <strain evidence="2">cv. BTx623</strain>
    </source>
</reference>
<reference evidence="2" key="2">
    <citation type="journal article" date="2018" name="Plant J.">
        <title>The Sorghum bicolor reference genome: improved assembly, gene annotations, a transcriptome atlas, and signatures of genome organization.</title>
        <authorList>
            <person name="McCormick R.F."/>
            <person name="Truong S.K."/>
            <person name="Sreedasyam A."/>
            <person name="Jenkins J."/>
            <person name="Shu S."/>
            <person name="Sims D."/>
            <person name="Kennedy M."/>
            <person name="Amirebrahimi M."/>
            <person name="Weers B.D."/>
            <person name="McKinley B."/>
            <person name="Mattison A."/>
            <person name="Morishige D.T."/>
            <person name="Grimwood J."/>
            <person name="Schmutz J."/>
            <person name="Mullet J.E."/>
        </authorList>
    </citation>
    <scope>NUCLEOTIDE SEQUENCE [LARGE SCALE GENOMIC DNA]</scope>
    <source>
        <strain evidence="2">cv. BTx623</strain>
    </source>
</reference>
<evidence type="ECO:0000313" key="2">
    <source>
        <dbReference type="Proteomes" id="UP000000768"/>
    </source>
</evidence>
<name>A0A1Z5S7P9_SORBI</name>
<sequence length="462" mass="52059">MYLKASVLVVPPWVSFGRIQIVGCPVRSLIIEIITSAAYTSGTTPLVTNDSSKCDFCTFKLLDSRKAQKNFQMNALLKVPWSPHVGACSSVVLWFQVQQNCSVGLWADFVESFQLHTWCYVCQMKQFFFTSLIIKGYAFSEMHFGSVNATIMLYFILPIGENELLSAPLVEFELLGDFELLETWIARDVFAHPSVTAQSELHVLHYISSCCIYGGLVEPVRLLHLLSQWASNSLLFLLSGSVEDAPLLPVCFARWMAKSLFLRERKVVGVTHIDMKVWFPYNLTSVLVLSKCWATAGLLRIRLDWFPTCCIALLPWPPPAIFHSNIASELVETISVGSKLNVRDHVTLAASDLTLGYDELQLGQNKNHDVRYTDVKTWLDCKMTSMPICGRTLAYGFVESIWPTHTRTYNMMVTISINPVKGMSDTQVWCHGRLLFNIKDFQVPWDPGGTKIFPSAWGQAEA</sequence>
<proteinExistence type="predicted"/>
<dbReference type="Proteomes" id="UP000000768">
    <property type="component" value="Chromosome 1"/>
</dbReference>
<protein>
    <submittedName>
        <fullName evidence="1">Uncharacterized protein</fullName>
    </submittedName>
</protein>
<keyword evidence="2" id="KW-1185">Reference proteome</keyword>